<feature type="compositionally biased region" description="Basic and acidic residues" evidence="1">
    <location>
        <begin position="643"/>
        <end position="656"/>
    </location>
</feature>
<feature type="compositionally biased region" description="Low complexity" evidence="1">
    <location>
        <begin position="339"/>
        <end position="359"/>
    </location>
</feature>
<feature type="compositionally biased region" description="Acidic residues" evidence="1">
    <location>
        <begin position="166"/>
        <end position="175"/>
    </location>
</feature>
<accession>A0AAV3Y2Q9</accession>
<feature type="region of interest" description="Disordered" evidence="1">
    <location>
        <begin position="160"/>
        <end position="269"/>
    </location>
</feature>
<dbReference type="Gene3D" id="3.30.420.10">
    <property type="entry name" value="Ribonuclease H-like superfamily/Ribonuclease H"/>
    <property type="match status" value="1"/>
</dbReference>
<dbReference type="PANTHER" id="PTHR46060">
    <property type="entry name" value="MARINER MOS1 TRANSPOSASE-LIKE PROTEIN"/>
    <property type="match status" value="1"/>
</dbReference>
<evidence type="ECO:0000256" key="1">
    <source>
        <dbReference type="SAM" id="MobiDB-lite"/>
    </source>
</evidence>
<feature type="compositionally biased region" description="Acidic residues" evidence="1">
    <location>
        <begin position="758"/>
        <end position="775"/>
    </location>
</feature>
<feature type="region of interest" description="Disordered" evidence="1">
    <location>
        <begin position="692"/>
        <end position="787"/>
    </location>
</feature>
<evidence type="ECO:0000313" key="2">
    <source>
        <dbReference type="EMBL" id="GFN77475.1"/>
    </source>
</evidence>
<dbReference type="InterPro" id="IPR052709">
    <property type="entry name" value="Transposase-MT_Hybrid"/>
</dbReference>
<feature type="compositionally biased region" description="Acidic residues" evidence="1">
    <location>
        <begin position="197"/>
        <end position="214"/>
    </location>
</feature>
<proteinExistence type="predicted"/>
<feature type="compositionally biased region" description="Low complexity" evidence="1">
    <location>
        <begin position="577"/>
        <end position="593"/>
    </location>
</feature>
<comment type="caution">
    <text evidence="2">The sequence shown here is derived from an EMBL/GenBank/DDBJ whole genome shotgun (WGS) entry which is preliminary data.</text>
</comment>
<feature type="compositionally biased region" description="Basic and acidic residues" evidence="1">
    <location>
        <begin position="549"/>
        <end position="575"/>
    </location>
</feature>
<name>A0AAV3Y2Q9_9GAST</name>
<dbReference type="AlphaFoldDB" id="A0AAV3Y2Q9"/>
<dbReference type="PANTHER" id="PTHR46060:SF1">
    <property type="entry name" value="MARINER MOS1 TRANSPOSASE-LIKE PROTEIN"/>
    <property type="match status" value="1"/>
</dbReference>
<evidence type="ECO:0000313" key="3">
    <source>
        <dbReference type="Proteomes" id="UP000735302"/>
    </source>
</evidence>
<dbReference type="Pfam" id="PF01359">
    <property type="entry name" value="Transposase_1"/>
    <property type="match status" value="1"/>
</dbReference>
<keyword evidence="3" id="KW-1185">Reference proteome</keyword>
<feature type="compositionally biased region" description="Polar residues" evidence="1">
    <location>
        <begin position="225"/>
        <end position="253"/>
    </location>
</feature>
<dbReference type="InterPro" id="IPR036397">
    <property type="entry name" value="RNaseH_sf"/>
</dbReference>
<feature type="compositionally biased region" description="Basic and acidic residues" evidence="1">
    <location>
        <begin position="594"/>
        <end position="625"/>
    </location>
</feature>
<feature type="region of interest" description="Disordered" evidence="1">
    <location>
        <begin position="323"/>
        <end position="359"/>
    </location>
</feature>
<feature type="compositionally biased region" description="Polar residues" evidence="1">
    <location>
        <begin position="633"/>
        <end position="642"/>
    </location>
</feature>
<dbReference type="GO" id="GO:0003676">
    <property type="term" value="F:nucleic acid binding"/>
    <property type="evidence" value="ECO:0007669"/>
    <property type="project" value="InterPro"/>
</dbReference>
<reference evidence="2 3" key="1">
    <citation type="journal article" date="2021" name="Elife">
        <title>Chloroplast acquisition without the gene transfer in kleptoplastic sea slugs, Plakobranchus ocellatus.</title>
        <authorList>
            <person name="Maeda T."/>
            <person name="Takahashi S."/>
            <person name="Yoshida T."/>
            <person name="Shimamura S."/>
            <person name="Takaki Y."/>
            <person name="Nagai Y."/>
            <person name="Toyoda A."/>
            <person name="Suzuki Y."/>
            <person name="Arimoto A."/>
            <person name="Ishii H."/>
            <person name="Satoh N."/>
            <person name="Nishiyama T."/>
            <person name="Hasebe M."/>
            <person name="Maruyama T."/>
            <person name="Minagawa J."/>
            <person name="Obokata J."/>
            <person name="Shigenobu S."/>
        </authorList>
    </citation>
    <scope>NUCLEOTIDE SEQUENCE [LARGE SCALE GENOMIC DNA]</scope>
</reference>
<organism evidence="2 3">
    <name type="scientific">Plakobranchus ocellatus</name>
    <dbReference type="NCBI Taxonomy" id="259542"/>
    <lineage>
        <taxon>Eukaryota</taxon>
        <taxon>Metazoa</taxon>
        <taxon>Spiralia</taxon>
        <taxon>Lophotrochozoa</taxon>
        <taxon>Mollusca</taxon>
        <taxon>Gastropoda</taxon>
        <taxon>Heterobranchia</taxon>
        <taxon>Euthyneura</taxon>
        <taxon>Panpulmonata</taxon>
        <taxon>Sacoglossa</taxon>
        <taxon>Placobranchoidea</taxon>
        <taxon>Plakobranchidae</taxon>
        <taxon>Plakobranchus</taxon>
    </lineage>
</organism>
<dbReference type="Proteomes" id="UP000735302">
    <property type="component" value="Unassembled WGS sequence"/>
</dbReference>
<sequence length="787" mass="87874">MTWKHTSSPVTKKFKIQQSDTKVMATVFWDSRGIILLDILPKGESVNADRYCETLDRLSHAVRRKRPGLLHDNTHHPVARQCCEIMGPSLCRSCRRLESRAQNRKSAELECPRMRSAGGRGRQTFSLTQVIKRSYPRLSDAEIQDKLARGEIARLSFPWNSRNDRYDEDDIDDDNNITNINYLSSGRSSTADKGQDSYDDDDDDDDNIDDEEDKDILHVDPGTYRANSNTPSTRPDSGTVNCDSEGNISNKADNTNNSVRSTSSTRQHLTKASLDSKNAFYFLARLTMKLRGATSTPLFFSDLRSMQSKILSGTVDRKAYMTLRPDMERSRQTQQGQPSRLKSAVSSTSTSSGKSGLSKFGSQLSREFMPAFVSPRKIKLLEEPKYKVFFEPPLLTKRRQIPNPSFFAGSNDEYSLPERLPDVIEFADSQRIAALEKQIRSGSALSFVSSMSDEQQQQLLQSSLGEQDKLTSLPLDKGDDSGIPDGAVGENRPASAKGGVREGGVSTPTPRSLLRVSSGGPLSSRTVPEENEEEVRRELEADEQVEQEEPMRKDEDKLETNKNKTELVNLLREENIENTSNVASENVSNSDSNVENREPFENKTIAEEREKEETGRQGSGEVKDVLEEDNIQELGSLSLNHEVSQKEIESSSRICEESDPAVDEVSVQHQPSKELESDYTCIKENIQEVDKSGDAILEESGSHGTQCSPFFLTNREQSGQFGSLKDSGRETAAKGNNSDNDDEDMYNGPGNIDNSDNVNEDDDDNDDQTRDDEDDNGHISYADRESP</sequence>
<feature type="compositionally biased region" description="Polar residues" evidence="1">
    <location>
        <begin position="182"/>
        <end position="191"/>
    </location>
</feature>
<dbReference type="EMBL" id="BLXT01000480">
    <property type="protein sequence ID" value="GFN77475.1"/>
    <property type="molecule type" value="Genomic_DNA"/>
</dbReference>
<gene>
    <name evidence="2" type="ORF">PoB_000398100</name>
</gene>
<feature type="region of interest" description="Disordered" evidence="1">
    <location>
        <begin position="470"/>
        <end position="679"/>
    </location>
</feature>
<protein>
    <submittedName>
        <fullName evidence="2">Histone-lysine N-methyltransferase SETMAR</fullName>
    </submittedName>
</protein>
<dbReference type="InterPro" id="IPR001888">
    <property type="entry name" value="Transposase_1"/>
</dbReference>
<feature type="compositionally biased region" description="Low complexity" evidence="1">
    <location>
        <begin position="254"/>
        <end position="266"/>
    </location>
</feature>